<evidence type="ECO:0000313" key="2">
    <source>
        <dbReference type="EMBL" id="GIM81077.1"/>
    </source>
</evidence>
<reference evidence="2 3" key="1">
    <citation type="submission" date="2021-03" db="EMBL/GenBank/DDBJ databases">
        <title>Whole genome shotgun sequence of Salinispora arenicola NBRC 105043.</title>
        <authorList>
            <person name="Komaki H."/>
            <person name="Tamura T."/>
        </authorList>
    </citation>
    <scope>NUCLEOTIDE SEQUENCE [LARGE SCALE GENOMIC DNA]</scope>
    <source>
        <strain evidence="2 3">NBRC 105043</strain>
    </source>
</reference>
<dbReference type="Proteomes" id="UP000677457">
    <property type="component" value="Unassembled WGS sequence"/>
</dbReference>
<protein>
    <submittedName>
        <fullName evidence="2">Uncharacterized protein</fullName>
    </submittedName>
</protein>
<feature type="region of interest" description="Disordered" evidence="1">
    <location>
        <begin position="60"/>
        <end position="95"/>
    </location>
</feature>
<accession>A0ABQ4JKI1</accession>
<dbReference type="EMBL" id="BOQM01000001">
    <property type="protein sequence ID" value="GIM81077.1"/>
    <property type="molecule type" value="Genomic_DNA"/>
</dbReference>
<evidence type="ECO:0000313" key="3">
    <source>
        <dbReference type="Proteomes" id="UP000677457"/>
    </source>
</evidence>
<sequence length="95" mass="10190">MPVLPTIDSPVWLIDGVSIQYIDRATFNADTQTFQNISHILAVPVGTPGPIALDVTREADTARSDVPAPGGPTRLDDVHRSDEPSTVHTRACDIS</sequence>
<name>A0ABQ4JKI1_SALAC</name>
<comment type="caution">
    <text evidence="2">The sequence shown here is derived from an EMBL/GenBank/DDBJ whole genome shotgun (WGS) entry which is preliminary data.</text>
</comment>
<proteinExistence type="predicted"/>
<keyword evidence="3" id="KW-1185">Reference proteome</keyword>
<evidence type="ECO:0000256" key="1">
    <source>
        <dbReference type="SAM" id="MobiDB-lite"/>
    </source>
</evidence>
<organism evidence="2 3">
    <name type="scientific">Salinispora arenicola</name>
    <dbReference type="NCBI Taxonomy" id="168697"/>
    <lineage>
        <taxon>Bacteria</taxon>
        <taxon>Bacillati</taxon>
        <taxon>Actinomycetota</taxon>
        <taxon>Actinomycetes</taxon>
        <taxon>Micromonosporales</taxon>
        <taxon>Micromonosporaceae</taxon>
        <taxon>Salinispora</taxon>
    </lineage>
</organism>
<feature type="compositionally biased region" description="Basic and acidic residues" evidence="1">
    <location>
        <begin position="74"/>
        <end position="85"/>
    </location>
</feature>
<gene>
    <name evidence="2" type="ORF">Sar04_00380</name>
</gene>